<feature type="region of interest" description="Disordered" evidence="1">
    <location>
        <begin position="1"/>
        <end position="115"/>
    </location>
</feature>
<name>A0A835YVG2_9STRA</name>
<accession>A0A835YVG2</accession>
<evidence type="ECO:0000256" key="1">
    <source>
        <dbReference type="SAM" id="MobiDB-lite"/>
    </source>
</evidence>
<dbReference type="PANTHER" id="PTHR15592">
    <property type="entry name" value="MATRIN 3/NUCLEAR PROTEIN 220-RELATED"/>
    <property type="match status" value="1"/>
</dbReference>
<feature type="compositionally biased region" description="Basic residues" evidence="1">
    <location>
        <begin position="329"/>
        <end position="340"/>
    </location>
</feature>
<dbReference type="InterPro" id="IPR012677">
    <property type="entry name" value="Nucleotide-bd_a/b_plait_sf"/>
</dbReference>
<comment type="caution">
    <text evidence="2">The sequence shown here is derived from an EMBL/GenBank/DDBJ whole genome shotgun (WGS) entry which is preliminary data.</text>
</comment>
<keyword evidence="3" id="KW-1185">Reference proteome</keyword>
<sequence length="340" mass="35551">MGDEPVREHAAEVEGGSGDEPDQAQEAGDQGEHEAAAMEGLRVSDDYADEDDEDGDDNYSGEPSAKRNHNNHSRDGDQGPHYSSPSSNGGGAKRPSDQNANPPSRILHVRGLPGGATKTDLEDVIGSLAFIVKAVMFKAQALLEMESKADAGRVVSYFSRNPAVIHDATIYISFSRSQELSDKNAISNVAPAGGKRPRSPAMGQYVAPFNSLGGGGGGMGMGMGGPRGGGMHMMVPGGGGGMNGMNGARGGGGGGGGMMPFGGPVRGLSPDHSAMLQSAAMYLAQYNLPPAPGMLNIAYREQLEDSQREVQQQQQQAQQPPPPQYMQPPRRHPGGMGMRR</sequence>
<organism evidence="2 3">
    <name type="scientific">Tribonema minus</name>
    <dbReference type="NCBI Taxonomy" id="303371"/>
    <lineage>
        <taxon>Eukaryota</taxon>
        <taxon>Sar</taxon>
        <taxon>Stramenopiles</taxon>
        <taxon>Ochrophyta</taxon>
        <taxon>PX clade</taxon>
        <taxon>Xanthophyceae</taxon>
        <taxon>Tribonematales</taxon>
        <taxon>Tribonemataceae</taxon>
        <taxon>Tribonema</taxon>
    </lineage>
</organism>
<dbReference type="InterPro" id="IPR035979">
    <property type="entry name" value="RBD_domain_sf"/>
</dbReference>
<proteinExistence type="predicted"/>
<feature type="compositionally biased region" description="Basic and acidic residues" evidence="1">
    <location>
        <begin position="1"/>
        <end position="12"/>
    </location>
</feature>
<evidence type="ECO:0000313" key="2">
    <source>
        <dbReference type="EMBL" id="KAG5182417.1"/>
    </source>
</evidence>
<dbReference type="Proteomes" id="UP000664859">
    <property type="component" value="Unassembled WGS sequence"/>
</dbReference>
<protein>
    <recommendedName>
        <fullName evidence="4">RRM domain-containing protein</fullName>
    </recommendedName>
</protein>
<reference evidence="2" key="1">
    <citation type="submission" date="2021-02" db="EMBL/GenBank/DDBJ databases">
        <title>First Annotated Genome of the Yellow-green Alga Tribonema minus.</title>
        <authorList>
            <person name="Mahan K.M."/>
        </authorList>
    </citation>
    <scope>NUCLEOTIDE SEQUENCE</scope>
    <source>
        <strain evidence="2">UTEX B ZZ1240</strain>
    </source>
</reference>
<gene>
    <name evidence="2" type="ORF">JKP88DRAFT_348865</name>
</gene>
<dbReference type="EMBL" id="JAFCMP010000246">
    <property type="protein sequence ID" value="KAG5182417.1"/>
    <property type="molecule type" value="Genomic_DNA"/>
</dbReference>
<dbReference type="GO" id="GO:0003676">
    <property type="term" value="F:nucleic acid binding"/>
    <property type="evidence" value="ECO:0007669"/>
    <property type="project" value="InterPro"/>
</dbReference>
<feature type="region of interest" description="Disordered" evidence="1">
    <location>
        <begin position="299"/>
        <end position="340"/>
    </location>
</feature>
<evidence type="ECO:0008006" key="4">
    <source>
        <dbReference type="Google" id="ProtNLM"/>
    </source>
</evidence>
<dbReference type="SUPFAM" id="SSF54928">
    <property type="entry name" value="RNA-binding domain, RBD"/>
    <property type="match status" value="1"/>
</dbReference>
<dbReference type="AlphaFoldDB" id="A0A835YVG2"/>
<feature type="compositionally biased region" description="Acidic residues" evidence="1">
    <location>
        <begin position="46"/>
        <end position="59"/>
    </location>
</feature>
<evidence type="ECO:0000313" key="3">
    <source>
        <dbReference type="Proteomes" id="UP000664859"/>
    </source>
</evidence>
<dbReference type="Gene3D" id="3.30.70.330">
    <property type="match status" value="1"/>
</dbReference>
<dbReference type="OrthoDB" id="296632at2759"/>